<dbReference type="PROSITE" id="PS00154">
    <property type="entry name" value="ATPASE_E1_E2"/>
    <property type="match status" value="1"/>
</dbReference>
<dbReference type="InterPro" id="IPR036412">
    <property type="entry name" value="HAD-like_sf"/>
</dbReference>
<dbReference type="RefSeq" id="WP_099066908.1">
    <property type="nucleotide sequence ID" value="NZ_LAHD01000004.1"/>
</dbReference>
<dbReference type="PROSITE" id="PS50846">
    <property type="entry name" value="HMA_2"/>
    <property type="match status" value="1"/>
</dbReference>
<keyword evidence="6" id="KW-0597">Phosphoprotein</keyword>
<evidence type="ECO:0000256" key="15">
    <source>
        <dbReference type="ARBA" id="ARBA00023008"/>
    </source>
</evidence>
<feature type="transmembrane region" description="Helical" evidence="22">
    <location>
        <begin position="377"/>
        <end position="400"/>
    </location>
</feature>
<dbReference type="InterPro" id="IPR023214">
    <property type="entry name" value="HAD_sf"/>
</dbReference>
<dbReference type="EMBL" id="LAHD01000004">
    <property type="protein sequence ID" value="PHK06877.1"/>
    <property type="molecule type" value="Genomic_DNA"/>
</dbReference>
<reference evidence="24 25" key="1">
    <citation type="submission" date="2015-02" db="EMBL/GenBank/DDBJ databases">
        <title>Nostoc linckia genome annotation.</title>
        <authorList>
            <person name="Zhou Z."/>
        </authorList>
    </citation>
    <scope>NUCLEOTIDE SEQUENCE [LARGE SCALE GENOMIC DNA]</scope>
    <source>
        <strain evidence="25">z8</strain>
    </source>
</reference>
<evidence type="ECO:0000256" key="9">
    <source>
        <dbReference type="ARBA" id="ARBA00022741"/>
    </source>
</evidence>
<dbReference type="InterPro" id="IPR023298">
    <property type="entry name" value="ATPase_P-typ_TM_dom_sf"/>
</dbReference>
<accession>A0A9Q5ZGN3</accession>
<name>A0A9Q5ZGN3_NOSLI</name>
<dbReference type="GO" id="GO:0005507">
    <property type="term" value="F:copper ion binding"/>
    <property type="evidence" value="ECO:0007669"/>
    <property type="project" value="TreeGrafter"/>
</dbReference>
<dbReference type="GO" id="GO:0005886">
    <property type="term" value="C:plasma membrane"/>
    <property type="evidence" value="ECO:0007669"/>
    <property type="project" value="UniProtKB-SubCell"/>
</dbReference>
<dbReference type="Gene3D" id="2.70.150.10">
    <property type="entry name" value="Calcium-transporting ATPase, cytoplasmic transduction domain A"/>
    <property type="match status" value="1"/>
</dbReference>
<evidence type="ECO:0000256" key="5">
    <source>
        <dbReference type="ARBA" id="ARBA00022475"/>
    </source>
</evidence>
<dbReference type="SUPFAM" id="SSF81653">
    <property type="entry name" value="Calcium ATPase, transduction domain A"/>
    <property type="match status" value="1"/>
</dbReference>
<dbReference type="Pfam" id="PF00403">
    <property type="entry name" value="HMA"/>
    <property type="match status" value="1"/>
</dbReference>
<dbReference type="Pfam" id="PF00122">
    <property type="entry name" value="E1-E2_ATPase"/>
    <property type="match status" value="1"/>
</dbReference>
<organism evidence="24 25">
    <name type="scientific">Nostoc linckia z8</name>
    <dbReference type="NCBI Taxonomy" id="1628746"/>
    <lineage>
        <taxon>Bacteria</taxon>
        <taxon>Bacillati</taxon>
        <taxon>Cyanobacteriota</taxon>
        <taxon>Cyanophyceae</taxon>
        <taxon>Nostocales</taxon>
        <taxon>Nostocaceae</taxon>
        <taxon>Nostoc</taxon>
    </lineage>
</organism>
<dbReference type="SFLD" id="SFLDG00002">
    <property type="entry name" value="C1.7:_P-type_atpase_like"/>
    <property type="match status" value="1"/>
</dbReference>
<dbReference type="FunFam" id="2.70.150.10:FF:000020">
    <property type="entry name" value="Copper-exporting P-type ATPase A"/>
    <property type="match status" value="1"/>
</dbReference>
<evidence type="ECO:0000256" key="7">
    <source>
        <dbReference type="ARBA" id="ARBA00022692"/>
    </source>
</evidence>
<gene>
    <name evidence="24" type="ORF">VF08_02350</name>
</gene>
<dbReference type="GO" id="GO:0055070">
    <property type="term" value="P:copper ion homeostasis"/>
    <property type="evidence" value="ECO:0007669"/>
    <property type="project" value="TreeGrafter"/>
</dbReference>
<comment type="similarity">
    <text evidence="2 22">Belongs to the cation transport ATPase (P-type) (TC 3.A.3) family. Type IB subfamily.</text>
</comment>
<keyword evidence="7 22" id="KW-0812">Transmembrane</keyword>
<dbReference type="SUPFAM" id="SSF81665">
    <property type="entry name" value="Calcium ATPase, transmembrane domain M"/>
    <property type="match status" value="1"/>
</dbReference>
<keyword evidence="16" id="KW-0406">Ion transport</keyword>
<evidence type="ECO:0000256" key="19">
    <source>
        <dbReference type="ARBA" id="ARBA00049289"/>
    </source>
</evidence>
<dbReference type="InterPro" id="IPR018303">
    <property type="entry name" value="ATPase_P-typ_P_site"/>
</dbReference>
<evidence type="ECO:0000256" key="20">
    <source>
        <dbReference type="ARBA" id="ARBA00056348"/>
    </source>
</evidence>
<dbReference type="PROSITE" id="PS01047">
    <property type="entry name" value="HMA_1"/>
    <property type="match status" value="1"/>
</dbReference>
<dbReference type="Gene3D" id="3.40.1110.10">
    <property type="entry name" value="Calcium-transporting ATPase, cytoplasmic domain N"/>
    <property type="match status" value="1"/>
</dbReference>
<feature type="transmembrane region" description="Helical" evidence="22">
    <location>
        <begin position="696"/>
        <end position="719"/>
    </location>
</feature>
<dbReference type="SFLD" id="SFLDF00027">
    <property type="entry name" value="p-type_atpase"/>
    <property type="match status" value="1"/>
</dbReference>
<dbReference type="GeneID" id="57092516"/>
<dbReference type="CDD" id="cd00371">
    <property type="entry name" value="HMA"/>
    <property type="match status" value="1"/>
</dbReference>
<keyword evidence="13" id="KW-1278">Translocase</keyword>
<dbReference type="PRINTS" id="PR00943">
    <property type="entry name" value="CUATPASE"/>
</dbReference>
<keyword evidence="10" id="KW-0187">Copper transport</keyword>
<keyword evidence="15" id="KW-0186">Copper</keyword>
<dbReference type="GO" id="GO:0140581">
    <property type="term" value="F:P-type monovalent copper transporter activity"/>
    <property type="evidence" value="ECO:0007669"/>
    <property type="project" value="UniProtKB-EC"/>
</dbReference>
<dbReference type="FunFam" id="3.40.50.1000:FF:000144">
    <property type="entry name" value="copper-transporting ATPase 1 isoform X2"/>
    <property type="match status" value="1"/>
</dbReference>
<comment type="caution">
    <text evidence="24">The sequence shown here is derived from an EMBL/GenBank/DDBJ whole genome shotgun (WGS) entry which is preliminary data.</text>
</comment>
<evidence type="ECO:0000256" key="18">
    <source>
        <dbReference type="ARBA" id="ARBA00033239"/>
    </source>
</evidence>
<dbReference type="Pfam" id="PF00702">
    <property type="entry name" value="Hydrolase"/>
    <property type="match status" value="1"/>
</dbReference>
<evidence type="ECO:0000256" key="3">
    <source>
        <dbReference type="ARBA" id="ARBA00012517"/>
    </source>
</evidence>
<evidence type="ECO:0000256" key="11">
    <source>
        <dbReference type="ARBA" id="ARBA00022840"/>
    </source>
</evidence>
<feature type="transmembrane region" description="Helical" evidence="22">
    <location>
        <begin position="98"/>
        <end position="121"/>
    </location>
</feature>
<evidence type="ECO:0000256" key="8">
    <source>
        <dbReference type="ARBA" id="ARBA00022723"/>
    </source>
</evidence>
<evidence type="ECO:0000256" key="6">
    <source>
        <dbReference type="ARBA" id="ARBA00022553"/>
    </source>
</evidence>
<evidence type="ECO:0000259" key="23">
    <source>
        <dbReference type="PROSITE" id="PS50846"/>
    </source>
</evidence>
<feature type="transmembrane region" description="Helical" evidence="22">
    <location>
        <begin position="351"/>
        <end position="371"/>
    </location>
</feature>
<dbReference type="SUPFAM" id="SSF55008">
    <property type="entry name" value="HMA, heavy metal-associated domain"/>
    <property type="match status" value="1"/>
</dbReference>
<dbReference type="InterPro" id="IPR027256">
    <property type="entry name" value="P-typ_ATPase_IB"/>
</dbReference>
<evidence type="ECO:0000256" key="12">
    <source>
        <dbReference type="ARBA" id="ARBA00022842"/>
    </source>
</evidence>
<keyword evidence="9 22" id="KW-0547">Nucleotide-binding</keyword>
<keyword evidence="4" id="KW-0813">Transport</keyword>
<dbReference type="NCBIfam" id="TIGR01511">
    <property type="entry name" value="ATPase-IB1_Cu"/>
    <property type="match status" value="1"/>
</dbReference>
<evidence type="ECO:0000256" key="2">
    <source>
        <dbReference type="ARBA" id="ARBA00006024"/>
    </source>
</evidence>
<dbReference type="Proteomes" id="UP000222310">
    <property type="component" value="Unassembled WGS sequence"/>
</dbReference>
<dbReference type="SUPFAM" id="SSF56784">
    <property type="entry name" value="HAD-like"/>
    <property type="match status" value="1"/>
</dbReference>
<dbReference type="AlphaFoldDB" id="A0A9Q5ZGN3"/>
<feature type="transmembrane region" description="Helical" evidence="22">
    <location>
        <begin position="133"/>
        <end position="155"/>
    </location>
</feature>
<dbReference type="PANTHER" id="PTHR43520:SF8">
    <property type="entry name" value="P-TYPE CU(+) TRANSPORTER"/>
    <property type="match status" value="1"/>
</dbReference>
<dbReference type="InterPro" id="IPR001757">
    <property type="entry name" value="P_typ_ATPase"/>
</dbReference>
<feature type="domain" description="HMA" evidence="23">
    <location>
        <begin position="2"/>
        <end position="68"/>
    </location>
</feature>
<keyword evidence="12" id="KW-0460">Magnesium</keyword>
<keyword evidence="8 22" id="KW-0479">Metal-binding</keyword>
<dbReference type="InterPro" id="IPR006121">
    <property type="entry name" value="HMA_dom"/>
</dbReference>
<dbReference type="SFLD" id="SFLDS00003">
    <property type="entry name" value="Haloacid_Dehalogenase"/>
    <property type="match status" value="1"/>
</dbReference>
<comment type="catalytic activity">
    <reaction evidence="19">
        <text>Cu(+)(in) + ATP + H2O = Cu(+)(out) + ADP + phosphate + H(+)</text>
        <dbReference type="Rhea" id="RHEA:25792"/>
        <dbReference type="ChEBI" id="CHEBI:15377"/>
        <dbReference type="ChEBI" id="CHEBI:15378"/>
        <dbReference type="ChEBI" id="CHEBI:30616"/>
        <dbReference type="ChEBI" id="CHEBI:43474"/>
        <dbReference type="ChEBI" id="CHEBI:49552"/>
        <dbReference type="ChEBI" id="CHEBI:456216"/>
        <dbReference type="EC" id="7.2.2.8"/>
    </reaction>
</comment>
<dbReference type="NCBIfam" id="TIGR01525">
    <property type="entry name" value="ATPase-IB_hvy"/>
    <property type="match status" value="1"/>
</dbReference>
<dbReference type="InterPro" id="IPR036163">
    <property type="entry name" value="HMA_dom_sf"/>
</dbReference>
<feature type="transmembrane region" description="Helical" evidence="22">
    <location>
        <begin position="167"/>
        <end position="193"/>
    </location>
</feature>
<evidence type="ECO:0000256" key="16">
    <source>
        <dbReference type="ARBA" id="ARBA00023065"/>
    </source>
</evidence>
<feature type="transmembrane region" description="Helical" evidence="22">
    <location>
        <begin position="725"/>
        <end position="743"/>
    </location>
</feature>
<evidence type="ECO:0000256" key="10">
    <source>
        <dbReference type="ARBA" id="ARBA00022796"/>
    </source>
</evidence>
<dbReference type="InterPro" id="IPR017969">
    <property type="entry name" value="Heavy-metal-associated_CS"/>
</dbReference>
<protein>
    <recommendedName>
        <fullName evidence="21">Probable copper-transporting ATPase PacS</fullName>
        <ecNumber evidence="3">7.2.2.8</ecNumber>
    </recommendedName>
    <alternativeName>
        <fullName evidence="18">Cu(+)-exporting ATPase</fullName>
    </alternativeName>
</protein>
<dbReference type="PANTHER" id="PTHR43520">
    <property type="entry name" value="ATP7, ISOFORM B"/>
    <property type="match status" value="1"/>
</dbReference>
<evidence type="ECO:0000256" key="13">
    <source>
        <dbReference type="ARBA" id="ARBA00022967"/>
    </source>
</evidence>
<dbReference type="Gene3D" id="3.40.50.1000">
    <property type="entry name" value="HAD superfamily/HAD-like"/>
    <property type="match status" value="1"/>
</dbReference>
<dbReference type="PRINTS" id="PR00119">
    <property type="entry name" value="CATATPASE"/>
</dbReference>
<evidence type="ECO:0000313" key="25">
    <source>
        <dbReference type="Proteomes" id="UP000222310"/>
    </source>
</evidence>
<dbReference type="GO" id="GO:0043682">
    <property type="term" value="F:P-type divalent copper transporter activity"/>
    <property type="evidence" value="ECO:0007669"/>
    <property type="project" value="TreeGrafter"/>
</dbReference>
<keyword evidence="11 22" id="KW-0067">ATP-binding</keyword>
<proteinExistence type="inferred from homology"/>
<keyword evidence="5 22" id="KW-1003">Cell membrane</keyword>
<dbReference type="EC" id="7.2.2.8" evidence="3"/>
<dbReference type="GO" id="GO:0005524">
    <property type="term" value="F:ATP binding"/>
    <property type="evidence" value="ECO:0007669"/>
    <property type="project" value="UniProtKB-UniRule"/>
</dbReference>
<evidence type="ECO:0000256" key="17">
    <source>
        <dbReference type="ARBA" id="ARBA00023136"/>
    </source>
</evidence>
<evidence type="ECO:0000256" key="22">
    <source>
        <dbReference type="RuleBase" id="RU362081"/>
    </source>
</evidence>
<keyword evidence="14 22" id="KW-1133">Transmembrane helix</keyword>
<evidence type="ECO:0000256" key="1">
    <source>
        <dbReference type="ARBA" id="ARBA00004651"/>
    </source>
</evidence>
<dbReference type="InterPro" id="IPR044492">
    <property type="entry name" value="P_typ_ATPase_HD_dom"/>
</dbReference>
<sequence length="753" mass="80335">MDTLSLKLRGMSCASCANNIEEAIRSVPGVSDCNVNFGAEQATIQYDPKRTNLETIQAAIDAAGYSSYSLQEQEMITGEDDAEKTAREAELRTLTRKLIVGAIFSTLIVLGSISAMTGLNLPWIRTLWLDNPWVQLVLATPVLFWCGADFFKNAWKAFKRHTATMDTLVAIGTGAAYFYSLFATVFPGFFTAAGLMPDVYYEAAAVITTLILLGRLFENRAKGQTSEAIRKLIGLQARDARVIRNGQEIDVPIQEVQIGDVILVRPGEKVPVDGEVIEGTSNVDEAMVTGESLPVKKQPGDEVIGATINKTGSFKFRAIRVGKDTFLSQIVKMVQQAQGSKAPIQRLADRVTGWFVPAVIAIAIAAFVIWFNVMGNLTLALITTVGVLIIACPCALGLATPTSVMVGTGKGAENGILIKGAESLELAHRIQTIVLDKTGTLTQGKPTVTDFVTVNGTANSNELKLLQLAASVERNSEHPLAEAVVKYAQSQQVELTEAQKFEAIAGSGVQGIVSDHLVQIGTQRWMEELNIDTRTLQERKASLEAAGKTAILIAVDGQIQGLMGIADALKPSSVAVVRTLQKLGLEVVMLTGDNRKTAEAIAREVGIRRVVAEVRPDQKASQVQALQAEGKIVAMVGDGINDAPALAQANVGIAIGTGTDVAIAASDITLISGDLQGIVTAIQLSRATIGNIRQNLFFAFIYNVAGIPIAAGVLFPVFGWLLNPIIAGGAMAFSSVSVVTNALRLRNFHPKSI</sequence>
<dbReference type="InterPro" id="IPR059000">
    <property type="entry name" value="ATPase_P-type_domA"/>
</dbReference>
<dbReference type="GO" id="GO:0016887">
    <property type="term" value="F:ATP hydrolysis activity"/>
    <property type="evidence" value="ECO:0007669"/>
    <property type="project" value="InterPro"/>
</dbReference>
<evidence type="ECO:0000256" key="14">
    <source>
        <dbReference type="ARBA" id="ARBA00022989"/>
    </source>
</evidence>
<evidence type="ECO:0000256" key="21">
    <source>
        <dbReference type="ARBA" id="ARBA00072218"/>
    </source>
</evidence>
<evidence type="ECO:0000313" key="24">
    <source>
        <dbReference type="EMBL" id="PHK06877.1"/>
    </source>
</evidence>
<comment type="function">
    <text evidence="20">May play a role in the osmotic adaptation.</text>
</comment>
<dbReference type="InterPro" id="IPR008250">
    <property type="entry name" value="ATPase_P-typ_transduc_dom_A_sf"/>
</dbReference>
<evidence type="ECO:0000256" key="4">
    <source>
        <dbReference type="ARBA" id="ARBA00022448"/>
    </source>
</evidence>
<dbReference type="FunFam" id="3.30.70.100:FF:000005">
    <property type="entry name" value="Copper-exporting P-type ATPase A"/>
    <property type="match status" value="1"/>
</dbReference>
<dbReference type="CDD" id="cd02094">
    <property type="entry name" value="P-type_ATPase_Cu-like"/>
    <property type="match status" value="1"/>
</dbReference>
<dbReference type="Gene3D" id="3.30.70.100">
    <property type="match status" value="1"/>
</dbReference>
<keyword evidence="17 22" id="KW-0472">Membrane</keyword>
<feature type="transmembrane region" description="Helical" evidence="22">
    <location>
        <begin position="199"/>
        <end position="217"/>
    </location>
</feature>
<dbReference type="NCBIfam" id="TIGR01494">
    <property type="entry name" value="ATPase_P-type"/>
    <property type="match status" value="1"/>
</dbReference>
<comment type="subcellular location">
    <subcellularLocation>
        <location evidence="1">Cell membrane</location>
        <topology evidence="1">Multi-pass membrane protein</topology>
    </subcellularLocation>
</comment>
<dbReference type="InterPro" id="IPR023299">
    <property type="entry name" value="ATPase_P-typ_cyto_dom_N"/>
</dbReference>